<protein>
    <submittedName>
        <fullName evidence="5">ABC-type Fe3+/spermidine/putrescine transport system ATPase subunit</fullName>
    </submittedName>
</protein>
<sequence>MSKTLRIEQLSVSYAGKPVLCELSMAIQRGEMVALLGPSGCGKTTLLNALCGFIQTDRGQIWLDNEDVTQANAQSRQMVQVFQSYALWPHMSVFGNIAYGLKVRGWSAKAIEQRVAQMLELVNLPWVLAKSSVTTLSGGQCQRVALARALAVKPSVLLLDEPLSNLDAKVRLSVRHEIKQLQQQLGFTSVLVTHDREEALVMADRIAVMNQGKIEQFCEPETIYHHPKSAFVADFMGLDNHFRVRGEQLNQLLKEDSKRSAQQYYSIYFRPESAQILFSADSFPSDGIGIDARVSQSVFQGQSYRHGLETVYGACWCDYEQPLAHGQSVKLFIPLRALHIFVAPSVH</sequence>
<dbReference type="InterPro" id="IPR017871">
    <property type="entry name" value="ABC_transporter-like_CS"/>
</dbReference>
<dbReference type="Pfam" id="PF00005">
    <property type="entry name" value="ABC_tran"/>
    <property type="match status" value="1"/>
</dbReference>
<dbReference type="SUPFAM" id="SSF52540">
    <property type="entry name" value="P-loop containing nucleoside triphosphate hydrolases"/>
    <property type="match status" value="1"/>
</dbReference>
<dbReference type="InterPro" id="IPR003439">
    <property type="entry name" value="ABC_transporter-like_ATP-bd"/>
</dbReference>
<keyword evidence="1" id="KW-0813">Transport</keyword>
<comment type="caution">
    <text evidence="5">The sequence shown here is derived from an EMBL/GenBank/DDBJ whole genome shotgun (WGS) entry which is preliminary data.</text>
</comment>
<dbReference type="FunFam" id="3.40.50.300:FF:000425">
    <property type="entry name" value="Probable ABC transporter, ATP-binding subunit"/>
    <property type="match status" value="1"/>
</dbReference>
<proteinExistence type="predicted"/>
<keyword evidence="6" id="KW-1185">Reference proteome</keyword>
<keyword evidence="3" id="KW-0067">ATP-binding</keyword>
<dbReference type="InterPro" id="IPR003593">
    <property type="entry name" value="AAA+_ATPase"/>
</dbReference>
<dbReference type="AlphaFoldDB" id="A0A4R1JLV8"/>
<evidence type="ECO:0000313" key="5">
    <source>
        <dbReference type="EMBL" id="TCK52055.1"/>
    </source>
</evidence>
<reference evidence="5 6" key="1">
    <citation type="submission" date="2019-03" db="EMBL/GenBank/DDBJ databases">
        <title>Genomic Encyclopedia of Type Strains, Phase IV (KMG-IV): sequencing the most valuable type-strain genomes for metagenomic binning, comparative biology and taxonomic classification.</title>
        <authorList>
            <person name="Goeker M."/>
        </authorList>
    </citation>
    <scope>NUCLEOTIDE SEQUENCE [LARGE SCALE GENOMIC DNA]</scope>
    <source>
        <strain evidence="5 6">DSM 18577</strain>
    </source>
</reference>
<evidence type="ECO:0000256" key="3">
    <source>
        <dbReference type="ARBA" id="ARBA00022840"/>
    </source>
</evidence>
<evidence type="ECO:0000256" key="1">
    <source>
        <dbReference type="ARBA" id="ARBA00022448"/>
    </source>
</evidence>
<evidence type="ECO:0000259" key="4">
    <source>
        <dbReference type="PROSITE" id="PS50893"/>
    </source>
</evidence>
<gene>
    <name evidence="5" type="ORF">EV690_2155</name>
</gene>
<dbReference type="PROSITE" id="PS50893">
    <property type="entry name" value="ABC_TRANSPORTER_2"/>
    <property type="match status" value="1"/>
</dbReference>
<evidence type="ECO:0000256" key="2">
    <source>
        <dbReference type="ARBA" id="ARBA00022741"/>
    </source>
</evidence>
<feature type="domain" description="ABC transporter" evidence="4">
    <location>
        <begin position="5"/>
        <end position="236"/>
    </location>
</feature>
<dbReference type="PROSITE" id="PS00211">
    <property type="entry name" value="ABC_TRANSPORTER_1"/>
    <property type="match status" value="1"/>
</dbReference>
<dbReference type="SMART" id="SM00382">
    <property type="entry name" value="AAA"/>
    <property type="match status" value="1"/>
</dbReference>
<dbReference type="GO" id="GO:0015697">
    <property type="term" value="P:quaternary ammonium group transport"/>
    <property type="evidence" value="ECO:0007669"/>
    <property type="project" value="UniProtKB-ARBA"/>
</dbReference>
<dbReference type="Proteomes" id="UP000295565">
    <property type="component" value="Unassembled WGS sequence"/>
</dbReference>
<dbReference type="RefSeq" id="WP_131912958.1">
    <property type="nucleotide sequence ID" value="NZ_OU594967.1"/>
</dbReference>
<dbReference type="OrthoDB" id="9802264at2"/>
<keyword evidence="2" id="KW-0547">Nucleotide-binding</keyword>
<organism evidence="5 6">
    <name type="scientific">Celerinatantimonas diazotrophica</name>
    <dbReference type="NCBI Taxonomy" id="412034"/>
    <lineage>
        <taxon>Bacteria</taxon>
        <taxon>Pseudomonadati</taxon>
        <taxon>Pseudomonadota</taxon>
        <taxon>Gammaproteobacteria</taxon>
        <taxon>Celerinatantimonadaceae</taxon>
        <taxon>Celerinatantimonas</taxon>
    </lineage>
</organism>
<dbReference type="EMBL" id="SMGD01000013">
    <property type="protein sequence ID" value="TCK52055.1"/>
    <property type="molecule type" value="Genomic_DNA"/>
</dbReference>
<dbReference type="GO" id="GO:0016887">
    <property type="term" value="F:ATP hydrolysis activity"/>
    <property type="evidence" value="ECO:0007669"/>
    <property type="project" value="InterPro"/>
</dbReference>
<dbReference type="InterPro" id="IPR027417">
    <property type="entry name" value="P-loop_NTPase"/>
</dbReference>
<dbReference type="GO" id="GO:0005524">
    <property type="term" value="F:ATP binding"/>
    <property type="evidence" value="ECO:0007669"/>
    <property type="project" value="UniProtKB-KW"/>
</dbReference>
<dbReference type="Gene3D" id="3.40.50.300">
    <property type="entry name" value="P-loop containing nucleotide triphosphate hydrolases"/>
    <property type="match status" value="1"/>
</dbReference>
<evidence type="ECO:0000313" key="6">
    <source>
        <dbReference type="Proteomes" id="UP000295565"/>
    </source>
</evidence>
<dbReference type="InterPro" id="IPR050093">
    <property type="entry name" value="ABC_SmlMolc_Importer"/>
</dbReference>
<dbReference type="PANTHER" id="PTHR42781:SF4">
    <property type="entry name" value="SPERMIDINE_PUTRESCINE IMPORT ATP-BINDING PROTEIN POTA"/>
    <property type="match status" value="1"/>
</dbReference>
<accession>A0A4R1JLV8</accession>
<name>A0A4R1JLV8_9GAMM</name>
<dbReference type="PANTHER" id="PTHR42781">
    <property type="entry name" value="SPERMIDINE/PUTRESCINE IMPORT ATP-BINDING PROTEIN POTA"/>
    <property type="match status" value="1"/>
</dbReference>